<dbReference type="PANTHER" id="PTHR43788:SF8">
    <property type="entry name" value="DNA-BINDING PROTEIN SMUBP-2"/>
    <property type="match status" value="1"/>
</dbReference>
<evidence type="ECO:0000256" key="2">
    <source>
        <dbReference type="ARBA" id="ARBA00022741"/>
    </source>
</evidence>
<dbReference type="GO" id="GO:0005524">
    <property type="term" value="F:ATP binding"/>
    <property type="evidence" value="ECO:0007669"/>
    <property type="project" value="UniProtKB-KW"/>
</dbReference>
<dbReference type="Gene3D" id="3.40.960.10">
    <property type="entry name" value="VSR Endonuclease"/>
    <property type="match status" value="1"/>
</dbReference>
<accession>A0A650EIZ1</accession>
<evidence type="ECO:0000259" key="8">
    <source>
        <dbReference type="Pfam" id="PF18741"/>
    </source>
</evidence>
<dbReference type="InterPro" id="IPR041679">
    <property type="entry name" value="DNA2/NAM7-like_C"/>
</dbReference>
<feature type="domain" description="DNA2/NAM7 helicase helicase" evidence="6">
    <location>
        <begin position="555"/>
        <end position="696"/>
    </location>
</feature>
<name>A0A650EIZ1_9BACT</name>
<evidence type="ECO:0000256" key="4">
    <source>
        <dbReference type="ARBA" id="ARBA00022806"/>
    </source>
</evidence>
<dbReference type="CDD" id="cd18808">
    <property type="entry name" value="SF1_C_Upf1"/>
    <property type="match status" value="1"/>
</dbReference>
<keyword evidence="5" id="KW-0067">ATP-binding</keyword>
<evidence type="ECO:0000256" key="5">
    <source>
        <dbReference type="ARBA" id="ARBA00022840"/>
    </source>
</evidence>
<dbReference type="InterPro" id="IPR027417">
    <property type="entry name" value="P-loop_NTPase"/>
</dbReference>
<dbReference type="EMBL" id="MN577570">
    <property type="protein sequence ID" value="QGT49657.1"/>
    <property type="molecule type" value="Genomic_DNA"/>
</dbReference>
<reference evidence="9" key="1">
    <citation type="journal article" date="2020" name="J. ISSAAS">
        <title>Lactobacilli and other gastrointestinal microbiota of Peromyscus leucopus, reservoir host for agents of Lyme disease and other zoonoses in North America.</title>
        <authorList>
            <person name="Milovic A."/>
            <person name="Bassam K."/>
            <person name="Shao H."/>
            <person name="Chatzistamou I."/>
            <person name="Tufts D.M."/>
            <person name="Diuk-Wasser M."/>
            <person name="Barbour A.G."/>
        </authorList>
    </citation>
    <scope>NUCLEOTIDE SEQUENCE</scope>
    <source>
        <strain evidence="9">LL20</strain>
    </source>
</reference>
<sequence>MLQEATKALNSAFNNSFIKKLSQYLHDCVREEVKSSTFRNLKGDKDNKWIFLKEQETLLTQGLEYLKLDGSNPNLTELMLQGVSSARDKYLIYGYMFLVGRNGKSKRHNEFLTPLLYVPCKLERNGVSINCILQDEVLSLNTGALAALLKKGEDDDEVDLFLEGILDVVPDLPITKEKMDIFLTTLKSLIPDIEISTDPSEDVEEDNVSKDENPTRDLSDIQITGENYDEIIDDEIQENKQKAAVGEIKKLSVTYQSAIILTKRPAVTAGVLHELMQIAEKPSGVFRETTLGLINDEYTQSAEKTFPLKDSDGEFYPITPLSLSDSQERVLKNVEHSKLVAVQGPPGTGKSQTIVNLVAHLIANGKTVLVASRMDKAVDVVADRLNALGAPYLALRAGRMNYQKQLSEQLSELVKNSSMLDEDVEDFIFADVKDMKQHLDVMRETETKCEKIIKLEKDWHDLKDEIKQQSTLVGELEYIKRPLKKSEIDNINDVIKTLNENMEKSGFFASFANMSSIRQLKKILDLKNFDVEPETLDRLQVELGFVTQKWRLRKIETDIQKTGNLHVMMEQIRQMKKKQGSLAINILKSSRRESLKALLRDVKKVGRIKIHARALISRKKKSNDNILETEDFKPLLDAFPCWCVTTYAVSDSLPLKPGMFDVAIIDEASQCDIASCFPIMYRAKRTVVVGDDKQLPHLSFLEKAKEQSFLSQYGIPDKYQLMWRFRTNSMFDLADYYSMNSVMLDEHFRSLPPIINFSNKEFYNDRIRVMKKDSTADCAIDIVKVPDGKVDMDATRNLPEIEALVKTLHEIIIEDEKNNPDKPVSIGIISPFRAQVEQLKLSVPKVLSDYMIKKHQIEIGTAHTFQGDERDIILMSWAFANNSYPQSITFLQKPNLFNVAITRARSKCINFVSHDLETMPDGHFRHYVSYLKQYKERREAVLNEGIDENIYKNSLEREIAEEIRKLDHKVAAGVDIAGLSADLVIDDKFIIEVDGMEDNKKFHHMSNMKKQAILERCGFKVKRITYREWQYSAKACLDRVLNLD</sequence>
<dbReference type="InterPro" id="IPR041677">
    <property type="entry name" value="DNA2/NAM7_AAA_11"/>
</dbReference>
<evidence type="ECO:0000259" key="6">
    <source>
        <dbReference type="Pfam" id="PF13086"/>
    </source>
</evidence>
<feature type="domain" description="DNA2/NAM7 helicase helicase" evidence="6">
    <location>
        <begin position="323"/>
        <end position="503"/>
    </location>
</feature>
<evidence type="ECO:0000259" key="7">
    <source>
        <dbReference type="Pfam" id="PF13087"/>
    </source>
</evidence>
<dbReference type="AlphaFoldDB" id="A0A650EIZ1"/>
<protein>
    <submittedName>
        <fullName evidence="9">Uncharacterized protein</fullName>
    </submittedName>
</protein>
<keyword evidence="3" id="KW-0378">Hydrolase</keyword>
<keyword evidence="2" id="KW-0547">Nucleotide-binding</keyword>
<dbReference type="Pfam" id="PF13086">
    <property type="entry name" value="AAA_11"/>
    <property type="match status" value="2"/>
</dbReference>
<dbReference type="Pfam" id="PF18741">
    <property type="entry name" value="MTES_1575"/>
    <property type="match status" value="1"/>
</dbReference>
<dbReference type="GO" id="GO:0043139">
    <property type="term" value="F:5'-3' DNA helicase activity"/>
    <property type="evidence" value="ECO:0007669"/>
    <property type="project" value="TreeGrafter"/>
</dbReference>
<organism evidence="9">
    <name type="scientific">uncultured Candidatus Melainabacteria bacterium</name>
    <dbReference type="NCBI Taxonomy" id="2682970"/>
    <lineage>
        <taxon>Bacteria</taxon>
        <taxon>Bacillati</taxon>
        <taxon>Candidatus Melainabacteria</taxon>
        <taxon>environmental samples</taxon>
    </lineage>
</organism>
<dbReference type="PANTHER" id="PTHR43788">
    <property type="entry name" value="DNA2/NAM7 HELICASE FAMILY MEMBER"/>
    <property type="match status" value="1"/>
</dbReference>
<dbReference type="SUPFAM" id="SSF52540">
    <property type="entry name" value="P-loop containing nucleoside triphosphate hydrolases"/>
    <property type="match status" value="1"/>
</dbReference>
<evidence type="ECO:0000256" key="3">
    <source>
        <dbReference type="ARBA" id="ARBA00022801"/>
    </source>
</evidence>
<proteinExistence type="inferred from homology"/>
<keyword evidence="4" id="KW-0347">Helicase</keyword>
<feature type="domain" description="Restriction endonuclease type II-like" evidence="8">
    <location>
        <begin position="956"/>
        <end position="1041"/>
    </location>
</feature>
<dbReference type="InterPro" id="IPR047187">
    <property type="entry name" value="SF1_C_Upf1"/>
</dbReference>
<dbReference type="GO" id="GO:0016787">
    <property type="term" value="F:hydrolase activity"/>
    <property type="evidence" value="ECO:0007669"/>
    <property type="project" value="UniProtKB-KW"/>
</dbReference>
<dbReference type="InterPro" id="IPR050534">
    <property type="entry name" value="Coronavir_polyprotein_1ab"/>
</dbReference>
<feature type="domain" description="DNA2/NAM7 helicase-like C-terminal" evidence="7">
    <location>
        <begin position="729"/>
        <end position="909"/>
    </location>
</feature>
<evidence type="ECO:0000313" key="9">
    <source>
        <dbReference type="EMBL" id="QGT49657.1"/>
    </source>
</evidence>
<evidence type="ECO:0000256" key="1">
    <source>
        <dbReference type="ARBA" id="ARBA00007913"/>
    </source>
</evidence>
<gene>
    <name evidence="9" type="ORF">Melaina855_0440</name>
</gene>
<comment type="similarity">
    <text evidence="1">Belongs to the DNA2/NAM7 helicase family.</text>
</comment>
<dbReference type="Gene3D" id="3.40.50.300">
    <property type="entry name" value="P-loop containing nucleotide triphosphate hydrolases"/>
    <property type="match status" value="3"/>
</dbReference>
<dbReference type="InterPro" id="IPR049468">
    <property type="entry name" value="Restrct_endonuc-II-like_dom"/>
</dbReference>
<dbReference type="Pfam" id="PF13087">
    <property type="entry name" value="AAA_12"/>
    <property type="match status" value="1"/>
</dbReference>